<accession>A0A0K8R392</accession>
<evidence type="ECO:0000256" key="4">
    <source>
        <dbReference type="ARBA" id="ARBA00023180"/>
    </source>
</evidence>
<dbReference type="Pfam" id="PF12115">
    <property type="entry name" value="Salp15"/>
    <property type="match status" value="1"/>
</dbReference>
<organism evidence="7">
    <name type="scientific">Ixodes ricinus</name>
    <name type="common">Common tick</name>
    <name type="synonym">Acarus ricinus</name>
    <dbReference type="NCBI Taxonomy" id="34613"/>
    <lineage>
        <taxon>Eukaryota</taxon>
        <taxon>Metazoa</taxon>
        <taxon>Ecdysozoa</taxon>
        <taxon>Arthropoda</taxon>
        <taxon>Chelicerata</taxon>
        <taxon>Arachnida</taxon>
        <taxon>Acari</taxon>
        <taxon>Parasitiformes</taxon>
        <taxon>Ixodida</taxon>
        <taxon>Ixodoidea</taxon>
        <taxon>Ixodidae</taxon>
        <taxon>Ixodinae</taxon>
        <taxon>Ixodes</taxon>
    </lineage>
</organism>
<comment type="subcellular location">
    <subcellularLocation>
        <location evidence="1">Secreted</location>
    </subcellularLocation>
</comment>
<proteinExistence type="evidence at transcript level"/>
<dbReference type="AlphaFoldDB" id="A0A0K8R392"/>
<dbReference type="InterPro" id="IPR021971">
    <property type="entry name" value="Salp15"/>
</dbReference>
<evidence type="ECO:0000256" key="5">
    <source>
        <dbReference type="ARBA" id="ARBA00034321"/>
    </source>
</evidence>
<feature type="signal peptide" evidence="6">
    <location>
        <begin position="1"/>
        <end position="21"/>
    </location>
</feature>
<feature type="chain" id="PRO_5005515539" evidence="6">
    <location>
        <begin position="22"/>
        <end position="114"/>
    </location>
</feature>
<dbReference type="EMBL" id="GADI01008495">
    <property type="protein sequence ID" value="JAA65313.1"/>
    <property type="molecule type" value="mRNA"/>
</dbReference>
<keyword evidence="3 6" id="KW-0732">Signal</keyword>
<dbReference type="GO" id="GO:0005576">
    <property type="term" value="C:extracellular region"/>
    <property type="evidence" value="ECO:0007669"/>
    <property type="project" value="UniProtKB-SubCell"/>
</dbReference>
<keyword evidence="2" id="KW-0964">Secreted</keyword>
<evidence type="ECO:0000256" key="6">
    <source>
        <dbReference type="SAM" id="SignalP"/>
    </source>
</evidence>
<evidence type="ECO:0000313" key="7">
    <source>
        <dbReference type="EMBL" id="JAA65313.1"/>
    </source>
</evidence>
<reference evidence="7" key="1">
    <citation type="submission" date="2012-12" db="EMBL/GenBank/DDBJ databases">
        <title>Identification and characterization of a phenylalanine ammonia-lyase gene family in Isatis indigotica Fort.</title>
        <authorList>
            <person name="Liu Q."/>
            <person name="Chen J."/>
            <person name="Zhou X."/>
            <person name="Di P."/>
            <person name="Xiao Y."/>
            <person name="Xuan H."/>
            <person name="Zhang L."/>
            <person name="Chen W."/>
        </authorList>
    </citation>
    <scope>NUCLEOTIDE SEQUENCE</scope>
    <source>
        <tissue evidence="7">Salivary gland</tissue>
    </source>
</reference>
<evidence type="ECO:0000256" key="2">
    <source>
        <dbReference type="ARBA" id="ARBA00022525"/>
    </source>
</evidence>
<name>A0A0K8R392_IXORI</name>
<evidence type="ECO:0000256" key="1">
    <source>
        <dbReference type="ARBA" id="ARBA00004613"/>
    </source>
</evidence>
<protein>
    <submittedName>
        <fullName evidence="7">Putative ixostatin</fullName>
    </submittedName>
</protein>
<sequence>MQLTLFVVIVTFAHLSCEVQSESSPDIVGEMKNVPRECEDDLKKQIKDKCEQNPYYPELVEFTECQYICGHENDNIYTIHKIRRTINLKDGTPCGHNKVCINGVCDHKCIMTFA</sequence>
<comment type="similarity">
    <text evidence="5">Belongs to the salp15 family.</text>
</comment>
<evidence type="ECO:0000256" key="3">
    <source>
        <dbReference type="ARBA" id="ARBA00022729"/>
    </source>
</evidence>
<keyword evidence="4" id="KW-0325">Glycoprotein</keyword>